<dbReference type="PIRSF" id="PIRSF005572">
    <property type="entry name" value="NifS"/>
    <property type="match status" value="1"/>
</dbReference>
<evidence type="ECO:0000256" key="6">
    <source>
        <dbReference type="ARBA" id="ARBA00022723"/>
    </source>
</evidence>
<keyword evidence="7" id="KW-0663">Pyridoxal phosphate</keyword>
<dbReference type="EMBL" id="JAATJE010000001">
    <property type="protein sequence ID" value="NJC33632.1"/>
    <property type="molecule type" value="Genomic_DNA"/>
</dbReference>
<evidence type="ECO:0000256" key="10">
    <source>
        <dbReference type="ARBA" id="ARBA00050776"/>
    </source>
</evidence>
<dbReference type="SUPFAM" id="SSF53383">
    <property type="entry name" value="PLP-dependent transferases"/>
    <property type="match status" value="1"/>
</dbReference>
<comment type="cofactor">
    <cofactor evidence="1">
        <name>pyridoxal 5'-phosphate</name>
        <dbReference type="ChEBI" id="CHEBI:597326"/>
    </cofactor>
</comment>
<comment type="catalytic activity">
    <reaction evidence="10">
        <text>(sulfur carrier)-H + L-cysteine = (sulfur carrier)-SH + L-alanine</text>
        <dbReference type="Rhea" id="RHEA:43892"/>
        <dbReference type="Rhea" id="RHEA-COMP:14737"/>
        <dbReference type="Rhea" id="RHEA-COMP:14739"/>
        <dbReference type="ChEBI" id="CHEBI:29917"/>
        <dbReference type="ChEBI" id="CHEBI:35235"/>
        <dbReference type="ChEBI" id="CHEBI:57972"/>
        <dbReference type="ChEBI" id="CHEBI:64428"/>
        <dbReference type="EC" id="2.8.1.7"/>
    </reaction>
</comment>
<keyword evidence="13" id="KW-1185">Reference proteome</keyword>
<evidence type="ECO:0000313" key="12">
    <source>
        <dbReference type="EMBL" id="NJC33632.1"/>
    </source>
</evidence>
<keyword evidence="8" id="KW-0408">Iron</keyword>
<comment type="caution">
    <text evidence="12">The sequence shown here is derived from an EMBL/GenBank/DDBJ whole genome shotgun (WGS) entry which is preliminary data.</text>
</comment>
<evidence type="ECO:0000259" key="11">
    <source>
        <dbReference type="Pfam" id="PF00266"/>
    </source>
</evidence>
<name>A0ABX0XLH0_9SPHN</name>
<dbReference type="InterPro" id="IPR000192">
    <property type="entry name" value="Aminotrans_V_dom"/>
</dbReference>
<evidence type="ECO:0000256" key="5">
    <source>
        <dbReference type="ARBA" id="ARBA00022679"/>
    </source>
</evidence>
<dbReference type="RefSeq" id="WP_167953596.1">
    <property type="nucleotide sequence ID" value="NZ_JAATJE010000001.1"/>
</dbReference>
<evidence type="ECO:0000313" key="13">
    <source>
        <dbReference type="Proteomes" id="UP000734218"/>
    </source>
</evidence>
<evidence type="ECO:0000256" key="4">
    <source>
        <dbReference type="ARBA" id="ARBA00013558"/>
    </source>
</evidence>
<dbReference type="Proteomes" id="UP000734218">
    <property type="component" value="Unassembled WGS sequence"/>
</dbReference>
<keyword evidence="6" id="KW-0479">Metal-binding</keyword>
<evidence type="ECO:0000256" key="3">
    <source>
        <dbReference type="ARBA" id="ARBA00006490"/>
    </source>
</evidence>
<dbReference type="Gene3D" id="3.90.1150.10">
    <property type="entry name" value="Aspartate Aminotransferase, domain 1"/>
    <property type="match status" value="1"/>
</dbReference>
<dbReference type="Pfam" id="PF00266">
    <property type="entry name" value="Aminotran_5"/>
    <property type="match status" value="1"/>
</dbReference>
<gene>
    <name evidence="12" type="ORF">GGR88_001106</name>
</gene>
<dbReference type="InterPro" id="IPR015422">
    <property type="entry name" value="PyrdxlP-dep_Trfase_small"/>
</dbReference>
<dbReference type="GO" id="GO:0031071">
    <property type="term" value="F:cysteine desulfurase activity"/>
    <property type="evidence" value="ECO:0007669"/>
    <property type="project" value="UniProtKB-EC"/>
</dbReference>
<evidence type="ECO:0000256" key="9">
    <source>
        <dbReference type="ARBA" id="ARBA00023014"/>
    </source>
</evidence>
<comment type="function">
    <text evidence="2">Catalyzes the removal of elemental sulfur atoms from cysteine to produce alanine. Seems to participate in the biosynthesis of the nitrogenase metalloclusters by providing the inorganic sulfur required for the Fe-S core formation.</text>
</comment>
<sequence length="357" mass="36572">MTTRLYLDHAAAAPMLPQAIAAVTDAMARWANPSSPHKEGRAARATLEDARDRARAALGWDGELLFTSGASESIARIMAGPADARFVSAVEHDAVLRAAGDAFLLPVGADGTVAVDTLVGRLGASGARRPLVAIQAANGETGVIQPLADLAPVVRRAGGRLLADAAQVAGKAPLPPADLLTLSAHKFGGPPGIGALLVRDLADLAPTGGQERGYRPGTENLPGAIGMAAALEAQRAWADRARDLRAHLDGAIEAAGGVVVAKRTPRLPSVASYRMPGVPSAQALIQFDMAGIAVSAGSACASGSLRPSHVLAAMGWNEAEAAEVIRVSIGPDTSRAGIYRFVDAWRRIAADAAQRAA</sequence>
<organism evidence="12 13">
    <name type="scientific">Sphingomonas jejuensis</name>
    <dbReference type="NCBI Taxonomy" id="904715"/>
    <lineage>
        <taxon>Bacteria</taxon>
        <taxon>Pseudomonadati</taxon>
        <taxon>Pseudomonadota</taxon>
        <taxon>Alphaproteobacteria</taxon>
        <taxon>Sphingomonadales</taxon>
        <taxon>Sphingomonadaceae</taxon>
        <taxon>Sphingomonas</taxon>
    </lineage>
</organism>
<accession>A0ABX0XLH0</accession>
<evidence type="ECO:0000256" key="7">
    <source>
        <dbReference type="ARBA" id="ARBA00022898"/>
    </source>
</evidence>
<keyword evidence="5 12" id="KW-0808">Transferase</keyword>
<dbReference type="PANTHER" id="PTHR11601">
    <property type="entry name" value="CYSTEINE DESULFURYLASE FAMILY MEMBER"/>
    <property type="match status" value="1"/>
</dbReference>
<proteinExistence type="inferred from homology"/>
<evidence type="ECO:0000256" key="2">
    <source>
        <dbReference type="ARBA" id="ARBA00003120"/>
    </source>
</evidence>
<feature type="domain" description="Aminotransferase class V" evidence="11">
    <location>
        <begin position="6"/>
        <end position="340"/>
    </location>
</feature>
<evidence type="ECO:0000256" key="8">
    <source>
        <dbReference type="ARBA" id="ARBA00023004"/>
    </source>
</evidence>
<protein>
    <recommendedName>
        <fullName evidence="4">Cysteine desulfurase</fullName>
    </recommendedName>
</protein>
<dbReference type="InterPro" id="IPR015421">
    <property type="entry name" value="PyrdxlP-dep_Trfase_major"/>
</dbReference>
<dbReference type="Gene3D" id="1.10.260.50">
    <property type="match status" value="1"/>
</dbReference>
<dbReference type="InterPro" id="IPR015424">
    <property type="entry name" value="PyrdxlP-dep_Trfase"/>
</dbReference>
<dbReference type="InterPro" id="IPR016454">
    <property type="entry name" value="Cysteine_dSase"/>
</dbReference>
<comment type="similarity">
    <text evidence="3">Belongs to the class-V pyridoxal-phosphate-dependent aminotransferase family. NifS/IscS subfamily.</text>
</comment>
<evidence type="ECO:0000256" key="1">
    <source>
        <dbReference type="ARBA" id="ARBA00001933"/>
    </source>
</evidence>
<keyword evidence="9" id="KW-0411">Iron-sulfur</keyword>
<dbReference type="PANTHER" id="PTHR11601:SF34">
    <property type="entry name" value="CYSTEINE DESULFURASE"/>
    <property type="match status" value="1"/>
</dbReference>
<reference evidence="12 13" key="1">
    <citation type="submission" date="2020-03" db="EMBL/GenBank/DDBJ databases">
        <title>Genomic Encyclopedia of Type Strains, Phase IV (KMG-IV): sequencing the most valuable type-strain genomes for metagenomic binning, comparative biology and taxonomic classification.</title>
        <authorList>
            <person name="Goeker M."/>
        </authorList>
    </citation>
    <scope>NUCLEOTIDE SEQUENCE [LARGE SCALE GENOMIC DNA]</scope>
    <source>
        <strain evidence="12 13">DSM 27651</strain>
    </source>
</reference>
<dbReference type="Gene3D" id="3.40.640.10">
    <property type="entry name" value="Type I PLP-dependent aspartate aminotransferase-like (Major domain)"/>
    <property type="match status" value="1"/>
</dbReference>